<organism evidence="2 3">
    <name type="scientific">Acinonyx jubatus</name>
    <name type="common">Cheetah</name>
    <dbReference type="NCBI Taxonomy" id="32536"/>
    <lineage>
        <taxon>Eukaryota</taxon>
        <taxon>Metazoa</taxon>
        <taxon>Chordata</taxon>
        <taxon>Craniata</taxon>
        <taxon>Vertebrata</taxon>
        <taxon>Euteleostomi</taxon>
        <taxon>Mammalia</taxon>
        <taxon>Eutheria</taxon>
        <taxon>Laurasiatheria</taxon>
        <taxon>Carnivora</taxon>
        <taxon>Feliformia</taxon>
        <taxon>Felidae</taxon>
        <taxon>Felinae</taxon>
        <taxon>Acinonyx</taxon>
    </lineage>
</organism>
<feature type="region of interest" description="Disordered" evidence="1">
    <location>
        <begin position="164"/>
        <end position="185"/>
    </location>
</feature>
<evidence type="ECO:0000313" key="2">
    <source>
        <dbReference type="Proteomes" id="UP001652583"/>
    </source>
</evidence>
<feature type="region of interest" description="Disordered" evidence="1">
    <location>
        <begin position="263"/>
        <end position="282"/>
    </location>
</feature>
<feature type="region of interest" description="Disordered" evidence="1">
    <location>
        <begin position="73"/>
        <end position="97"/>
    </location>
</feature>
<gene>
    <name evidence="3" type="primary">LOC106975709</name>
</gene>
<sequence length="282" mass="31187">MTYREISRPQMNEEATIPQEKPALSFNHAENELKAKLPLPGVCFSLDSGVFGPKVLGHGFATAKFENKTTHLQRGHQQQQPPLLRTAKQPAPPTTHHCRRHRRSFLALEPEGAGPRALPIGGSSCHSFEASPHSRDQVRVFSASQSHGVEGEALIGSLRRRAYSQTSKDLTSTPRGGPGPGEVEKNKAGSIAAAIENLWAWVAFKPLRCCWKAIRVTNELSANVEKCPWNPGSDEGHEWHFLGAETELRKIWKLRKLPTYEGASPKPGIHEPQIKNPSMKIL</sequence>
<protein>
    <submittedName>
        <fullName evidence="3">Uncharacterized protein LOC106975709</fullName>
    </submittedName>
</protein>
<proteinExistence type="predicted"/>
<keyword evidence="2" id="KW-1185">Reference proteome</keyword>
<dbReference type="GeneID" id="106975709"/>
<evidence type="ECO:0000256" key="1">
    <source>
        <dbReference type="SAM" id="MobiDB-lite"/>
    </source>
</evidence>
<dbReference type="Proteomes" id="UP001652583">
    <property type="component" value="Chromosome A2"/>
</dbReference>
<name>A0ABM3PQ05_ACIJB</name>
<accession>A0ABM3PQ05</accession>
<feature type="compositionally biased region" description="Polar residues" evidence="1">
    <location>
        <begin position="164"/>
        <end position="174"/>
    </location>
</feature>
<dbReference type="RefSeq" id="XP_053073762.1">
    <property type="nucleotide sequence ID" value="XM_053217787.1"/>
</dbReference>
<evidence type="ECO:0000313" key="3">
    <source>
        <dbReference type="RefSeq" id="XP_053073762.1"/>
    </source>
</evidence>
<reference evidence="3" key="1">
    <citation type="submission" date="2025-08" db="UniProtKB">
        <authorList>
            <consortium name="RefSeq"/>
        </authorList>
    </citation>
    <scope>IDENTIFICATION</scope>
    <source>
        <tissue evidence="3">Blood</tissue>
    </source>
</reference>